<feature type="domain" description="Major facilitator superfamily (MFS) profile" evidence="6">
    <location>
        <begin position="61"/>
        <end position="522"/>
    </location>
</feature>
<feature type="transmembrane region" description="Helical" evidence="5">
    <location>
        <begin position="136"/>
        <end position="153"/>
    </location>
</feature>
<evidence type="ECO:0000256" key="2">
    <source>
        <dbReference type="ARBA" id="ARBA00022692"/>
    </source>
</evidence>
<keyword evidence="2 5" id="KW-0812">Transmembrane</keyword>
<keyword evidence="4 5" id="KW-0472">Membrane</keyword>
<sequence length="544" mass="60543">MAPVANLDHVESYKSIAAKRVETLGTVRHRHEHTQEIILVPTPSNDPNDPLNWSQGFKYYTAFIICLAMFMSNFVAAGPTIAIVQTAEDFFPNWKQIGLITAISKVSYFFTSTSLLQGTSNLIWMPLVNKYGRRPIYLISYTIYLACAIWAAFTHSYGSFLAARILLGFGSGAAETMAPLSIADIFFLHERGTIMALYSASLVSGQLITIKHQWRVIYYVAIALIGVTLLLAYFTFPETSYKRNIELDPQGFPTTAVDQADKHIDTPSNEKIDTTDHVEAAPGTIPKKKSYLQRLKIFSGTYTEESFWKLFFRPLALILLPPILWCALVQSVTIGFIVAVTSNVASAYSTAYQFKPYQTGLCFFAAIIGAAIGILAGGHLSDKVADFFTKRNGGVREPEMRLPAIMISLITTPLALLLYGAGIQYNLHWMCPTVGLALLNFSIVQATNVALVYVIDGYRPIAGEVTLTTMGFKSAFGFLLSFYTNPWIAQSGYLNAYGAMAGISAAILIFWVPLYIWGKRIRHATWEWRVTKIVHWDEDREVGE</sequence>
<name>A0A7D8UN81_9HELO</name>
<evidence type="ECO:0000259" key="6">
    <source>
        <dbReference type="PROSITE" id="PS50850"/>
    </source>
</evidence>
<feature type="transmembrane region" description="Helical" evidence="5">
    <location>
        <begin position="357"/>
        <end position="381"/>
    </location>
</feature>
<feature type="transmembrane region" description="Helical" evidence="5">
    <location>
        <begin position="467"/>
        <end position="484"/>
    </location>
</feature>
<evidence type="ECO:0000313" key="8">
    <source>
        <dbReference type="Proteomes" id="UP000481288"/>
    </source>
</evidence>
<protein>
    <submittedName>
        <fullName evidence="7">Putative MFS-type transporter</fullName>
    </submittedName>
</protein>
<dbReference type="InterPro" id="IPR020846">
    <property type="entry name" value="MFS_dom"/>
</dbReference>
<dbReference type="GO" id="GO:0005886">
    <property type="term" value="C:plasma membrane"/>
    <property type="evidence" value="ECO:0007669"/>
    <property type="project" value="TreeGrafter"/>
</dbReference>
<dbReference type="PROSITE" id="PS50850">
    <property type="entry name" value="MFS"/>
    <property type="match status" value="1"/>
</dbReference>
<dbReference type="GO" id="GO:0022857">
    <property type="term" value="F:transmembrane transporter activity"/>
    <property type="evidence" value="ECO:0007669"/>
    <property type="project" value="InterPro"/>
</dbReference>
<comment type="caution">
    <text evidence="7">The sequence shown here is derived from an EMBL/GenBank/DDBJ whole genome shotgun (WGS) entry which is preliminary data.</text>
</comment>
<dbReference type="PANTHER" id="PTHR23502:SF34">
    <property type="entry name" value="PROTEIN HOL1"/>
    <property type="match status" value="1"/>
</dbReference>
<comment type="subcellular location">
    <subcellularLocation>
        <location evidence="1">Membrane</location>
        <topology evidence="1">Multi-pass membrane protein</topology>
    </subcellularLocation>
</comment>
<feature type="transmembrane region" description="Helical" evidence="5">
    <location>
        <begin position="315"/>
        <end position="337"/>
    </location>
</feature>
<evidence type="ECO:0000256" key="3">
    <source>
        <dbReference type="ARBA" id="ARBA00022989"/>
    </source>
</evidence>
<gene>
    <name evidence="7" type="ORF">LCER1_G002527</name>
</gene>
<feature type="transmembrane region" description="Helical" evidence="5">
    <location>
        <begin position="434"/>
        <end position="455"/>
    </location>
</feature>
<dbReference type="Pfam" id="PF07690">
    <property type="entry name" value="MFS_1"/>
    <property type="match status" value="1"/>
</dbReference>
<feature type="transmembrane region" description="Helical" evidence="5">
    <location>
        <begin position="96"/>
        <end position="116"/>
    </location>
</feature>
<organism evidence="7 8">
    <name type="scientific">Lachnellula cervina</name>
    <dbReference type="NCBI Taxonomy" id="1316786"/>
    <lineage>
        <taxon>Eukaryota</taxon>
        <taxon>Fungi</taxon>
        <taxon>Dikarya</taxon>
        <taxon>Ascomycota</taxon>
        <taxon>Pezizomycotina</taxon>
        <taxon>Leotiomycetes</taxon>
        <taxon>Helotiales</taxon>
        <taxon>Lachnaceae</taxon>
        <taxon>Lachnellula</taxon>
    </lineage>
</organism>
<evidence type="ECO:0000256" key="1">
    <source>
        <dbReference type="ARBA" id="ARBA00004141"/>
    </source>
</evidence>
<accession>A0A7D8UN81</accession>
<proteinExistence type="predicted"/>
<dbReference type="Gene3D" id="1.20.1250.20">
    <property type="entry name" value="MFS general substrate transporter like domains"/>
    <property type="match status" value="1"/>
</dbReference>
<feature type="transmembrane region" description="Helical" evidence="5">
    <location>
        <begin position="402"/>
        <end position="422"/>
    </location>
</feature>
<feature type="transmembrane region" description="Helical" evidence="5">
    <location>
        <begin position="496"/>
        <end position="517"/>
    </location>
</feature>
<dbReference type="PANTHER" id="PTHR23502">
    <property type="entry name" value="MAJOR FACILITATOR SUPERFAMILY"/>
    <property type="match status" value="1"/>
</dbReference>
<evidence type="ECO:0000256" key="4">
    <source>
        <dbReference type="ARBA" id="ARBA00023136"/>
    </source>
</evidence>
<dbReference type="OrthoDB" id="5215911at2759"/>
<dbReference type="InterPro" id="IPR011701">
    <property type="entry name" value="MFS"/>
</dbReference>
<dbReference type="InterPro" id="IPR036259">
    <property type="entry name" value="MFS_trans_sf"/>
</dbReference>
<reference evidence="7 8" key="1">
    <citation type="submission" date="2018-05" db="EMBL/GenBank/DDBJ databases">
        <title>Whole genome sequencing for identification of molecular markers to develop diagnostic detection tools for the regulated plant pathogen Lachnellula willkommii.</title>
        <authorList>
            <person name="Giroux E."/>
            <person name="Bilodeau G."/>
        </authorList>
    </citation>
    <scope>NUCLEOTIDE SEQUENCE [LARGE SCALE GENOMIC DNA]</scope>
    <source>
        <strain evidence="7 8">CBS 625.97</strain>
    </source>
</reference>
<dbReference type="AlphaFoldDB" id="A0A7D8UN81"/>
<keyword evidence="3 5" id="KW-1133">Transmembrane helix</keyword>
<evidence type="ECO:0000256" key="5">
    <source>
        <dbReference type="SAM" id="Phobius"/>
    </source>
</evidence>
<feature type="transmembrane region" description="Helical" evidence="5">
    <location>
        <begin position="216"/>
        <end position="236"/>
    </location>
</feature>
<keyword evidence="8" id="KW-1185">Reference proteome</keyword>
<dbReference type="Proteomes" id="UP000481288">
    <property type="component" value="Unassembled WGS sequence"/>
</dbReference>
<feature type="transmembrane region" description="Helical" evidence="5">
    <location>
        <begin position="165"/>
        <end position="187"/>
    </location>
</feature>
<dbReference type="EMBL" id="QGMG01000500">
    <property type="protein sequence ID" value="TVY53115.1"/>
    <property type="molecule type" value="Genomic_DNA"/>
</dbReference>
<evidence type="ECO:0000313" key="7">
    <source>
        <dbReference type="EMBL" id="TVY53115.1"/>
    </source>
</evidence>
<dbReference type="SUPFAM" id="SSF103473">
    <property type="entry name" value="MFS general substrate transporter"/>
    <property type="match status" value="1"/>
</dbReference>
<feature type="transmembrane region" description="Helical" evidence="5">
    <location>
        <begin position="59"/>
        <end position="84"/>
    </location>
</feature>